<dbReference type="EMBL" id="CP009788">
    <property type="protein sequence ID" value="AJE04806.1"/>
    <property type="molecule type" value="Genomic_DNA"/>
</dbReference>
<evidence type="ECO:0000313" key="2">
    <source>
        <dbReference type="Proteomes" id="UP000057609"/>
    </source>
</evidence>
<keyword evidence="2" id="KW-1185">Reference proteome</keyword>
<protein>
    <submittedName>
        <fullName evidence="1">Uncharacterized protein</fullName>
    </submittedName>
</protein>
<organism evidence="1 2">
    <name type="scientific">Geobacter pickeringii</name>
    <dbReference type="NCBI Taxonomy" id="345632"/>
    <lineage>
        <taxon>Bacteria</taxon>
        <taxon>Pseudomonadati</taxon>
        <taxon>Thermodesulfobacteriota</taxon>
        <taxon>Desulfuromonadia</taxon>
        <taxon>Geobacterales</taxon>
        <taxon>Geobacteraceae</taxon>
        <taxon>Geobacter</taxon>
    </lineage>
</organism>
<dbReference type="AlphaFoldDB" id="A0A0B5BL73"/>
<name>A0A0B5BL73_9BACT</name>
<accession>A0A0B5BL73</accession>
<gene>
    <name evidence="1" type="ORF">GPICK_04135</name>
</gene>
<sequence>MLPLSLALGVAPFFPEPHIVEKCRMLMAGTLRRPLDIFDLVLHASALSYFGYRAGRELGSLLLKRREGR</sequence>
<dbReference type="HOGENOM" id="CLU_189883_0_0_7"/>
<reference evidence="1 2" key="1">
    <citation type="journal article" date="2015" name="Genome Announc.">
        <title>Complete Genome of Geobacter pickeringii G13T, a Metal-Reducing Isolate from Sedimentary Kaolin Deposits.</title>
        <authorList>
            <person name="Badalamenti J.P."/>
            <person name="Bond D.R."/>
        </authorList>
    </citation>
    <scope>NUCLEOTIDE SEQUENCE [LARGE SCALE GENOMIC DNA]</scope>
    <source>
        <strain evidence="1 2">G13</strain>
    </source>
</reference>
<proteinExistence type="predicted"/>
<dbReference type="Proteomes" id="UP000057609">
    <property type="component" value="Chromosome"/>
</dbReference>
<dbReference type="KEGG" id="gpi:GPICK_04135"/>
<dbReference type="STRING" id="345632.GPICK_04135"/>
<evidence type="ECO:0000313" key="1">
    <source>
        <dbReference type="EMBL" id="AJE04806.1"/>
    </source>
</evidence>